<evidence type="ECO:0000313" key="3">
    <source>
        <dbReference type="EMBL" id="CAJ1085872.1"/>
    </source>
</evidence>
<keyword evidence="1" id="KW-0812">Transmembrane</keyword>
<reference evidence="3" key="1">
    <citation type="submission" date="2023-08" db="EMBL/GenBank/DDBJ databases">
        <authorList>
            <person name="Alioto T."/>
            <person name="Alioto T."/>
            <person name="Gomez Garrido J."/>
        </authorList>
    </citation>
    <scope>NUCLEOTIDE SEQUENCE</scope>
</reference>
<dbReference type="EMBL" id="OY660886">
    <property type="protein sequence ID" value="CAJ1085872.1"/>
    <property type="molecule type" value="Genomic_DNA"/>
</dbReference>
<feature type="transmembrane region" description="Helical" evidence="1">
    <location>
        <begin position="44"/>
        <end position="63"/>
    </location>
</feature>
<sequence length="125" mass="13739">MAAAVRILVSLFLMLHLSRAQGSSDNSFNTFIMLFSLSPQSFASLLLLGLTVVLSGSIYLWVLRYICLGCCQPVAVARRVVTGDMFLPTRELARVTIEGWTLMEEVTPHMRHEVSPVIEGINGVG</sequence>
<feature type="signal peptide" evidence="2">
    <location>
        <begin position="1"/>
        <end position="20"/>
    </location>
</feature>
<proteinExistence type="predicted"/>
<keyword evidence="2" id="KW-0732">Signal</keyword>
<evidence type="ECO:0000256" key="2">
    <source>
        <dbReference type="SAM" id="SignalP"/>
    </source>
</evidence>
<evidence type="ECO:0000313" key="4">
    <source>
        <dbReference type="Proteomes" id="UP001178508"/>
    </source>
</evidence>
<feature type="chain" id="PRO_5043785243" evidence="2">
    <location>
        <begin position="21"/>
        <end position="125"/>
    </location>
</feature>
<keyword evidence="1" id="KW-0472">Membrane</keyword>
<protein>
    <submittedName>
        <fullName evidence="3">Uncharacterized protein</fullName>
    </submittedName>
</protein>
<accession>A0AAV1HIZ5</accession>
<gene>
    <name evidence="3" type="ORF">XNOV1_A003184</name>
</gene>
<keyword evidence="4" id="KW-1185">Reference proteome</keyword>
<keyword evidence="1" id="KW-1133">Transmembrane helix</keyword>
<organism evidence="3 4">
    <name type="scientific">Xyrichtys novacula</name>
    <name type="common">Pearly razorfish</name>
    <name type="synonym">Hemipteronotus novacula</name>
    <dbReference type="NCBI Taxonomy" id="13765"/>
    <lineage>
        <taxon>Eukaryota</taxon>
        <taxon>Metazoa</taxon>
        <taxon>Chordata</taxon>
        <taxon>Craniata</taxon>
        <taxon>Vertebrata</taxon>
        <taxon>Euteleostomi</taxon>
        <taxon>Actinopterygii</taxon>
        <taxon>Neopterygii</taxon>
        <taxon>Teleostei</taxon>
        <taxon>Neoteleostei</taxon>
        <taxon>Acanthomorphata</taxon>
        <taxon>Eupercaria</taxon>
        <taxon>Labriformes</taxon>
        <taxon>Labridae</taxon>
        <taxon>Xyrichtys</taxon>
    </lineage>
</organism>
<dbReference type="AlphaFoldDB" id="A0AAV1HIZ5"/>
<dbReference type="Proteomes" id="UP001178508">
    <property type="component" value="Chromosome 23"/>
</dbReference>
<evidence type="ECO:0000256" key="1">
    <source>
        <dbReference type="SAM" id="Phobius"/>
    </source>
</evidence>
<name>A0AAV1HIZ5_XYRNO</name>